<sequence length="64" mass="7508">MNDFWTNILRYPRFFISSLAGLVLVILTPFRNLFKNPTSRIFLIIFIVLFLVSLFLILKTMVGL</sequence>
<proteinExistence type="inferred from homology"/>
<dbReference type="InterPro" id="IPR008470">
    <property type="entry name" value="Uncharacterised_Ycf33"/>
</dbReference>
<geneLocation type="chloroplast" evidence="6"/>
<gene>
    <name evidence="6" type="primary">ycf33</name>
</gene>
<dbReference type="AlphaFoldDB" id="A0A8F5JA81"/>
<comment type="similarity">
    <text evidence="2">Belongs to the ycf33 family.</text>
</comment>
<evidence type="ECO:0000313" key="6">
    <source>
        <dbReference type="EMBL" id="QXM17969.1"/>
    </source>
</evidence>
<keyword evidence="5" id="KW-0812">Transmembrane</keyword>
<dbReference type="GO" id="GO:0009536">
    <property type="term" value="C:plastid"/>
    <property type="evidence" value="ECO:0007669"/>
    <property type="project" value="UniProtKB-SubCell"/>
</dbReference>
<comment type="subcellular location">
    <subcellularLocation>
        <location evidence="1">Plastid</location>
    </subcellularLocation>
</comment>
<dbReference type="EMBL" id="MW845780">
    <property type="protein sequence ID" value="QXM17969.1"/>
    <property type="molecule type" value="Genomic_DNA"/>
</dbReference>
<accession>A0A8F5JA81</accession>
<feature type="transmembrane region" description="Helical" evidence="5">
    <location>
        <begin position="14"/>
        <end position="34"/>
    </location>
</feature>
<keyword evidence="5" id="KW-1133">Transmembrane helix</keyword>
<reference evidence="6" key="1">
    <citation type="submission" date="2021-03" db="EMBL/GenBank/DDBJ databases">
        <authorList>
            <person name="Xu Q."/>
            <person name="Chen N."/>
        </authorList>
    </citation>
    <scope>NUCLEOTIDE SEQUENCE</scope>
</reference>
<evidence type="ECO:0000256" key="4">
    <source>
        <dbReference type="ARBA" id="ARBA00022640"/>
    </source>
</evidence>
<feature type="transmembrane region" description="Helical" evidence="5">
    <location>
        <begin position="41"/>
        <end position="62"/>
    </location>
</feature>
<evidence type="ECO:0000256" key="2">
    <source>
        <dbReference type="ARBA" id="ARBA00010985"/>
    </source>
</evidence>
<keyword evidence="6" id="KW-0150">Chloroplast</keyword>
<dbReference type="Pfam" id="PF05421">
    <property type="entry name" value="DUF751"/>
    <property type="match status" value="1"/>
</dbReference>
<evidence type="ECO:0000256" key="5">
    <source>
        <dbReference type="SAM" id="Phobius"/>
    </source>
</evidence>
<protein>
    <recommendedName>
        <fullName evidence="3">Uncharacterized protein ycf33</fullName>
    </recommendedName>
</protein>
<keyword evidence="4 6" id="KW-0934">Plastid</keyword>
<organism evidence="6">
    <name type="scientific">Chaetoceros curvisetus</name>
    <dbReference type="NCBI Taxonomy" id="230516"/>
    <lineage>
        <taxon>Eukaryota</taxon>
        <taxon>Sar</taxon>
        <taxon>Stramenopiles</taxon>
        <taxon>Ochrophyta</taxon>
        <taxon>Bacillariophyta</taxon>
        <taxon>Coscinodiscophyceae</taxon>
        <taxon>Chaetocerotophycidae</taxon>
        <taxon>Chaetocerotales</taxon>
        <taxon>Chaetocerotaceae</taxon>
        <taxon>Chaetoceros</taxon>
    </lineage>
</organism>
<keyword evidence="5" id="KW-0472">Membrane</keyword>
<name>A0A8F5JA81_9STRA</name>
<evidence type="ECO:0000256" key="3">
    <source>
        <dbReference type="ARBA" id="ARBA00021584"/>
    </source>
</evidence>
<evidence type="ECO:0000256" key="1">
    <source>
        <dbReference type="ARBA" id="ARBA00004474"/>
    </source>
</evidence>